<evidence type="ECO:0000313" key="3">
    <source>
        <dbReference type="RefSeq" id="XP_009783541.1"/>
    </source>
</evidence>
<reference evidence="2" key="1">
    <citation type="journal article" date="2013" name="Genome Biol.">
        <title>Reference genomes and transcriptomes of Nicotiana sylvestris and Nicotiana tomentosiformis.</title>
        <authorList>
            <person name="Sierro N."/>
            <person name="Battey J.N."/>
            <person name="Ouadi S."/>
            <person name="Bovet L."/>
            <person name="Goepfert S."/>
            <person name="Bakaher N."/>
            <person name="Peitsch M.C."/>
            <person name="Ivanov N.V."/>
        </authorList>
    </citation>
    <scope>NUCLEOTIDE SEQUENCE [LARGE SCALE GENOMIC DNA]</scope>
</reference>
<dbReference type="InterPro" id="IPR043502">
    <property type="entry name" value="DNA/RNA_pol_sf"/>
</dbReference>
<dbReference type="OrthoDB" id="1303608at2759"/>
<dbReference type="Gene3D" id="3.30.70.270">
    <property type="match status" value="2"/>
</dbReference>
<organism evidence="2 3">
    <name type="scientific">Nicotiana sylvestris</name>
    <name type="common">Wood tobacco</name>
    <name type="synonym">South American tobacco</name>
    <dbReference type="NCBI Taxonomy" id="4096"/>
    <lineage>
        <taxon>Eukaryota</taxon>
        <taxon>Viridiplantae</taxon>
        <taxon>Streptophyta</taxon>
        <taxon>Embryophyta</taxon>
        <taxon>Tracheophyta</taxon>
        <taxon>Spermatophyta</taxon>
        <taxon>Magnoliopsida</taxon>
        <taxon>eudicotyledons</taxon>
        <taxon>Gunneridae</taxon>
        <taxon>Pentapetalae</taxon>
        <taxon>asterids</taxon>
        <taxon>lamiids</taxon>
        <taxon>Solanales</taxon>
        <taxon>Solanaceae</taxon>
        <taxon>Nicotianoideae</taxon>
        <taxon>Nicotianeae</taxon>
        <taxon>Nicotiana</taxon>
    </lineage>
</organism>
<dbReference type="InterPro" id="IPR041577">
    <property type="entry name" value="RT_RNaseH_2"/>
</dbReference>
<accession>A0A1U7X1K4</accession>
<dbReference type="RefSeq" id="XP_009783541.1">
    <property type="nucleotide sequence ID" value="XM_009785239.1"/>
</dbReference>
<dbReference type="Pfam" id="PF17919">
    <property type="entry name" value="RT_RNaseH_2"/>
    <property type="match status" value="1"/>
</dbReference>
<sequence>MTPYDSDATKPTIEKLERIVLIKHLPNRKETFNILRKYNMKLNPEKCIFGVGSGKFLSIIVSNRGIEINLNKIKMIEDIAVVENIKAVQRLIGRIAALGRFISRSSDRSHRFFSLLKKKNNFAWTQECQQALEELKRYLSILPLLHTPKADEQLCLYLSVSEVAVSCVLVREEQVSSRRRPRQNKLQSLTWDWRNKYIEYLKNGKLPSDPKELKILRTKVARFTLAEDGTLYRRMFDGPLGICLGLGDTDYVLRKIHEGTCGNHSGAESLVHKVIRAGYYWPIWKKILRSSFENATNAKDMHR</sequence>
<name>A0A1U7X1K4_NICSY</name>
<gene>
    <name evidence="3" type="primary">LOC104232130</name>
</gene>
<feature type="domain" description="Reverse transcriptase/retrotransposon-derived protein RNase H-like" evidence="1">
    <location>
        <begin position="124"/>
        <end position="176"/>
    </location>
</feature>
<dbReference type="InterPro" id="IPR043128">
    <property type="entry name" value="Rev_trsase/Diguanyl_cyclase"/>
</dbReference>
<dbReference type="Proteomes" id="UP000189701">
    <property type="component" value="Unplaced"/>
</dbReference>
<dbReference type="STRING" id="4096.A0A1U7X1K4"/>
<dbReference type="eggNOG" id="KOG0017">
    <property type="taxonomic scope" value="Eukaryota"/>
</dbReference>
<evidence type="ECO:0000259" key="1">
    <source>
        <dbReference type="Pfam" id="PF17919"/>
    </source>
</evidence>
<dbReference type="SUPFAM" id="SSF56672">
    <property type="entry name" value="DNA/RNA polymerases"/>
    <property type="match status" value="1"/>
</dbReference>
<reference evidence="3" key="2">
    <citation type="submission" date="2025-08" db="UniProtKB">
        <authorList>
            <consortium name="RefSeq"/>
        </authorList>
    </citation>
    <scope>IDENTIFICATION</scope>
    <source>
        <tissue evidence="3">Leaf</tissue>
    </source>
</reference>
<dbReference type="PANTHER" id="PTHR48475:SF2">
    <property type="entry name" value="RIBONUCLEASE H"/>
    <property type="match status" value="1"/>
</dbReference>
<dbReference type="PANTHER" id="PTHR48475">
    <property type="entry name" value="RIBONUCLEASE H"/>
    <property type="match status" value="1"/>
</dbReference>
<evidence type="ECO:0000313" key="2">
    <source>
        <dbReference type="Proteomes" id="UP000189701"/>
    </source>
</evidence>
<dbReference type="AlphaFoldDB" id="A0A1U7X1K4"/>
<protein>
    <submittedName>
        <fullName evidence="3">Uncharacterized protein LOC104232130</fullName>
    </submittedName>
</protein>
<proteinExistence type="predicted"/>
<keyword evidence="2" id="KW-1185">Reference proteome</keyword>
<dbReference type="Gene3D" id="1.10.340.70">
    <property type="match status" value="1"/>
</dbReference>